<dbReference type="CDD" id="cd07067">
    <property type="entry name" value="HP_PGM_like"/>
    <property type="match status" value="1"/>
</dbReference>
<proteinExistence type="predicted"/>
<evidence type="ECO:0000313" key="3">
    <source>
        <dbReference type="EMBL" id="QJW89295.1"/>
    </source>
</evidence>
<gene>
    <name evidence="3" type="ORF">HNV11_07800</name>
</gene>
<dbReference type="InterPro" id="IPR029033">
    <property type="entry name" value="His_PPase_superfam"/>
</dbReference>
<dbReference type="GO" id="GO:0016787">
    <property type="term" value="F:hydrolase activity"/>
    <property type="evidence" value="ECO:0007669"/>
    <property type="project" value="UniProtKB-KW"/>
</dbReference>
<name>A0A6M5Y641_9BACT</name>
<dbReference type="Gene3D" id="3.40.50.1240">
    <property type="entry name" value="Phosphoglycerate mutase-like"/>
    <property type="match status" value="1"/>
</dbReference>
<evidence type="ECO:0000256" key="2">
    <source>
        <dbReference type="PIRSR" id="PIRSR613078-2"/>
    </source>
</evidence>
<keyword evidence="4" id="KW-1185">Reference proteome</keyword>
<evidence type="ECO:0000256" key="1">
    <source>
        <dbReference type="ARBA" id="ARBA00022801"/>
    </source>
</evidence>
<dbReference type="SMART" id="SM00855">
    <property type="entry name" value="PGAM"/>
    <property type="match status" value="1"/>
</dbReference>
<organism evidence="3 4">
    <name type="scientific">Spirosoma taeanense</name>
    <dbReference type="NCBI Taxonomy" id="2735870"/>
    <lineage>
        <taxon>Bacteria</taxon>
        <taxon>Pseudomonadati</taxon>
        <taxon>Bacteroidota</taxon>
        <taxon>Cytophagia</taxon>
        <taxon>Cytophagales</taxon>
        <taxon>Cytophagaceae</taxon>
        <taxon>Spirosoma</taxon>
    </lineage>
</organism>
<dbReference type="PANTHER" id="PTHR20935">
    <property type="entry name" value="PHOSPHOGLYCERATE MUTASE-RELATED"/>
    <property type="match status" value="1"/>
</dbReference>
<sequence>MSRILYIVRHAKAEDRAIFMADHDRELTSEGIIAAARMGRYLRDQDVRPDVIISSTAFRAKDTAKVLAEQLSYDPAQIRLSPDLFDGGPKAYMAAVNALADDTSSAMIVGHNPDVSYFAEFLTHENVGSMSKGAVIAVSFEDLTWAEISSRTGSITFRIAPKQLPGEK</sequence>
<dbReference type="RefSeq" id="WP_171739133.1">
    <property type="nucleotide sequence ID" value="NZ_CP053435.1"/>
</dbReference>
<dbReference type="InterPro" id="IPR013078">
    <property type="entry name" value="His_Pase_superF_clade-1"/>
</dbReference>
<dbReference type="Pfam" id="PF00300">
    <property type="entry name" value="His_Phos_1"/>
    <property type="match status" value="1"/>
</dbReference>
<accession>A0A6M5Y641</accession>
<dbReference type="EMBL" id="CP053435">
    <property type="protein sequence ID" value="QJW89295.1"/>
    <property type="molecule type" value="Genomic_DNA"/>
</dbReference>
<dbReference type="PANTHER" id="PTHR20935:SF1">
    <property type="entry name" value="SLL1549 PROTEIN"/>
    <property type="match status" value="1"/>
</dbReference>
<reference evidence="3 4" key="1">
    <citation type="submission" date="2020-05" db="EMBL/GenBank/DDBJ databases">
        <title>Genome sequencing of Spirosoma sp. TS118.</title>
        <authorList>
            <person name="Lee J.-H."/>
            <person name="Jeong S."/>
            <person name="Zhao L."/>
            <person name="Jung J.-H."/>
            <person name="Kim M.-K."/>
            <person name="Lim S."/>
        </authorList>
    </citation>
    <scope>NUCLEOTIDE SEQUENCE [LARGE SCALE GENOMIC DNA]</scope>
    <source>
        <strain evidence="3 4">TS118</strain>
    </source>
</reference>
<dbReference type="KEGG" id="stae:HNV11_07800"/>
<keyword evidence="1" id="KW-0378">Hydrolase</keyword>
<dbReference type="AlphaFoldDB" id="A0A6M5Y641"/>
<dbReference type="InterPro" id="IPR051021">
    <property type="entry name" value="Mito_Ser/Thr_phosphatase"/>
</dbReference>
<dbReference type="SUPFAM" id="SSF53254">
    <property type="entry name" value="Phosphoglycerate mutase-like"/>
    <property type="match status" value="1"/>
</dbReference>
<protein>
    <submittedName>
        <fullName evidence="3">Phosphohistidine phosphatase</fullName>
    </submittedName>
</protein>
<dbReference type="Proteomes" id="UP000502756">
    <property type="component" value="Chromosome"/>
</dbReference>
<evidence type="ECO:0000313" key="4">
    <source>
        <dbReference type="Proteomes" id="UP000502756"/>
    </source>
</evidence>
<feature type="binding site" evidence="2">
    <location>
        <position position="59"/>
    </location>
    <ligand>
        <name>substrate</name>
    </ligand>
</feature>